<dbReference type="InterPro" id="IPR033116">
    <property type="entry name" value="TRYPSIN_SER"/>
</dbReference>
<dbReference type="InterPro" id="IPR050966">
    <property type="entry name" value="Glutamyl_endopeptidase"/>
</dbReference>
<organism evidence="5 6">
    <name type="scientific">Symbiopectobacterium purcellii</name>
    <dbReference type="NCBI Taxonomy" id="2871826"/>
    <lineage>
        <taxon>Bacteria</taxon>
        <taxon>Pseudomonadati</taxon>
        <taxon>Pseudomonadota</taxon>
        <taxon>Gammaproteobacteria</taxon>
        <taxon>Enterobacterales</taxon>
        <taxon>Enterobacteriaceae</taxon>
    </lineage>
</organism>
<keyword evidence="6" id="KW-1185">Reference proteome</keyword>
<dbReference type="GO" id="GO:0006508">
    <property type="term" value="P:proteolysis"/>
    <property type="evidence" value="ECO:0007669"/>
    <property type="project" value="UniProtKB-KW"/>
</dbReference>
<dbReference type="Pfam" id="PF00089">
    <property type="entry name" value="Trypsin"/>
    <property type="match status" value="1"/>
</dbReference>
<dbReference type="InterPro" id="IPR009003">
    <property type="entry name" value="Peptidase_S1_PA"/>
</dbReference>
<dbReference type="RefSeq" id="WP_222161030.1">
    <property type="nucleotide sequence ID" value="NZ_CP081864.1"/>
</dbReference>
<keyword evidence="2 5" id="KW-0645">Protease</keyword>
<evidence type="ECO:0000313" key="6">
    <source>
        <dbReference type="Proteomes" id="UP000825886"/>
    </source>
</evidence>
<keyword evidence="2" id="KW-0378">Hydrolase</keyword>
<evidence type="ECO:0000256" key="1">
    <source>
        <dbReference type="ARBA" id="ARBA00022729"/>
    </source>
</evidence>
<feature type="chain" id="PRO_5046680927" evidence="3">
    <location>
        <begin position="21"/>
        <end position="278"/>
    </location>
</feature>
<keyword evidence="1 3" id="KW-0732">Signal</keyword>
<dbReference type="InterPro" id="IPR018114">
    <property type="entry name" value="TRYPSIN_HIS"/>
</dbReference>
<evidence type="ECO:0000256" key="2">
    <source>
        <dbReference type="RuleBase" id="RU363034"/>
    </source>
</evidence>
<name>A0ABX9ASN6_9ENTR</name>
<gene>
    <name evidence="5" type="ORF">K6K13_09260</name>
</gene>
<dbReference type="PROSITE" id="PS00135">
    <property type="entry name" value="TRYPSIN_SER"/>
    <property type="match status" value="1"/>
</dbReference>
<dbReference type="InterPro" id="IPR001254">
    <property type="entry name" value="Trypsin_dom"/>
</dbReference>
<feature type="domain" description="Peptidase S1" evidence="4">
    <location>
        <begin position="33"/>
        <end position="264"/>
    </location>
</feature>
<dbReference type="EMBL" id="CP081864">
    <property type="protein sequence ID" value="QZN98007.1"/>
    <property type="molecule type" value="Genomic_DNA"/>
</dbReference>
<reference evidence="5 6" key="1">
    <citation type="submission" date="2021-08" db="EMBL/GenBank/DDBJ databases">
        <title>Culture and genomic analysis of Symbiopectobacterium purcellii sp. nov. gen. nov., isolated from the leafhopper Empoasca decipiens.</title>
        <authorList>
            <person name="Nadal-Jimenez P."/>
            <person name="Siozios S."/>
            <person name="Halliday N."/>
            <person name="Camara M."/>
            <person name="Hurst G.D.D."/>
        </authorList>
    </citation>
    <scope>NUCLEOTIDE SEQUENCE [LARGE SCALE GENOMIC DNA]</scope>
    <source>
        <strain evidence="5 6">SyEd1</strain>
    </source>
</reference>
<dbReference type="PROSITE" id="PS50240">
    <property type="entry name" value="TRYPSIN_DOM"/>
    <property type="match status" value="1"/>
</dbReference>
<keyword evidence="2" id="KW-0720">Serine protease</keyword>
<dbReference type="InterPro" id="IPR043504">
    <property type="entry name" value="Peptidase_S1_PA_chymotrypsin"/>
</dbReference>
<evidence type="ECO:0000259" key="4">
    <source>
        <dbReference type="PROSITE" id="PS50240"/>
    </source>
</evidence>
<dbReference type="SMART" id="SM00020">
    <property type="entry name" value="Tryp_SPc"/>
    <property type="match status" value="1"/>
</dbReference>
<evidence type="ECO:0000313" key="5">
    <source>
        <dbReference type="EMBL" id="QZN98007.1"/>
    </source>
</evidence>
<feature type="signal peptide" evidence="3">
    <location>
        <begin position="1"/>
        <end position="20"/>
    </location>
</feature>
<dbReference type="PANTHER" id="PTHR15462">
    <property type="entry name" value="SERINE PROTEASE"/>
    <property type="match status" value="1"/>
</dbReference>
<dbReference type="PROSITE" id="PS00134">
    <property type="entry name" value="TRYPSIN_HIS"/>
    <property type="match status" value="1"/>
</dbReference>
<dbReference type="GO" id="GO:0008233">
    <property type="term" value="F:peptidase activity"/>
    <property type="evidence" value="ECO:0007669"/>
    <property type="project" value="UniProtKB-KW"/>
</dbReference>
<dbReference type="SUPFAM" id="SSF50494">
    <property type="entry name" value="Trypsin-like serine proteases"/>
    <property type="match status" value="1"/>
</dbReference>
<dbReference type="Gene3D" id="2.40.10.10">
    <property type="entry name" value="Trypsin-like serine proteases"/>
    <property type="match status" value="2"/>
</dbReference>
<evidence type="ECO:0000256" key="3">
    <source>
        <dbReference type="SAM" id="SignalP"/>
    </source>
</evidence>
<sequence length="278" mass="30184">MRKLAWLFCLIALPAAHSWAEQSSSEAERQKTLFFNHDDRDPVPSPTAWPWQAIGQLETASGNLCTATLIAPHLALTAGHCVLTPPSGKPDKPVALRFIAVNGEWKYETHAIEAVTNSALRKKLQPDGEGWIVSPAAAPLDYALIWLRDPPSGITPLTTWNGTQSELNAALAQQQAKVTQAGYPEDHQEALYRHQDCVITGWAASAILSHQCDTLPGDSGSPLMLKTLQGWQLIGIQSSAPDASERERADNHAVAITAIQRQLKALARHAMKNAADSE</sequence>
<dbReference type="PANTHER" id="PTHR15462:SF8">
    <property type="entry name" value="SERINE PROTEASE"/>
    <property type="match status" value="1"/>
</dbReference>
<accession>A0ABX9ASN6</accession>
<proteinExistence type="predicted"/>
<protein>
    <submittedName>
        <fullName evidence="5">Serine protease</fullName>
    </submittedName>
</protein>
<dbReference type="Proteomes" id="UP000825886">
    <property type="component" value="Chromosome"/>
</dbReference>